<proteinExistence type="predicted"/>
<accession>A0A6A6E463</accession>
<evidence type="ECO:0000313" key="3">
    <source>
        <dbReference type="Proteomes" id="UP000800200"/>
    </source>
</evidence>
<gene>
    <name evidence="2" type="ORF">K469DRAFT_775615</name>
</gene>
<evidence type="ECO:0000256" key="1">
    <source>
        <dbReference type="SAM" id="Phobius"/>
    </source>
</evidence>
<dbReference type="EMBL" id="ML994629">
    <property type="protein sequence ID" value="KAF2186681.1"/>
    <property type="molecule type" value="Genomic_DNA"/>
</dbReference>
<evidence type="ECO:0000313" key="2">
    <source>
        <dbReference type="EMBL" id="KAF2186681.1"/>
    </source>
</evidence>
<dbReference type="AlphaFoldDB" id="A0A6A6E463"/>
<dbReference type="OrthoDB" id="5337208at2759"/>
<reference evidence="2" key="1">
    <citation type="journal article" date="2020" name="Stud. Mycol.">
        <title>101 Dothideomycetes genomes: a test case for predicting lifestyles and emergence of pathogens.</title>
        <authorList>
            <person name="Haridas S."/>
            <person name="Albert R."/>
            <person name="Binder M."/>
            <person name="Bloem J."/>
            <person name="Labutti K."/>
            <person name="Salamov A."/>
            <person name="Andreopoulos B."/>
            <person name="Baker S."/>
            <person name="Barry K."/>
            <person name="Bills G."/>
            <person name="Bluhm B."/>
            <person name="Cannon C."/>
            <person name="Castanera R."/>
            <person name="Culley D."/>
            <person name="Daum C."/>
            <person name="Ezra D."/>
            <person name="Gonzalez J."/>
            <person name="Henrissat B."/>
            <person name="Kuo A."/>
            <person name="Liang C."/>
            <person name="Lipzen A."/>
            <person name="Lutzoni F."/>
            <person name="Magnuson J."/>
            <person name="Mondo S."/>
            <person name="Nolan M."/>
            <person name="Ohm R."/>
            <person name="Pangilinan J."/>
            <person name="Park H.-J."/>
            <person name="Ramirez L."/>
            <person name="Alfaro M."/>
            <person name="Sun H."/>
            <person name="Tritt A."/>
            <person name="Yoshinaga Y."/>
            <person name="Zwiers L.-H."/>
            <person name="Turgeon B."/>
            <person name="Goodwin S."/>
            <person name="Spatafora J."/>
            <person name="Crous P."/>
            <person name="Grigoriev I."/>
        </authorList>
    </citation>
    <scope>NUCLEOTIDE SEQUENCE</scope>
    <source>
        <strain evidence="2">CBS 207.26</strain>
    </source>
</reference>
<name>A0A6A6E463_9PEZI</name>
<feature type="transmembrane region" description="Helical" evidence="1">
    <location>
        <begin position="416"/>
        <end position="438"/>
    </location>
</feature>
<organism evidence="2 3">
    <name type="scientific">Zopfia rhizophila CBS 207.26</name>
    <dbReference type="NCBI Taxonomy" id="1314779"/>
    <lineage>
        <taxon>Eukaryota</taxon>
        <taxon>Fungi</taxon>
        <taxon>Dikarya</taxon>
        <taxon>Ascomycota</taxon>
        <taxon>Pezizomycotina</taxon>
        <taxon>Dothideomycetes</taxon>
        <taxon>Dothideomycetes incertae sedis</taxon>
        <taxon>Zopfiaceae</taxon>
        <taxon>Zopfia</taxon>
    </lineage>
</organism>
<keyword evidence="1" id="KW-1133">Transmembrane helix</keyword>
<protein>
    <submittedName>
        <fullName evidence="2">Uncharacterized protein</fullName>
    </submittedName>
</protein>
<dbReference type="Proteomes" id="UP000800200">
    <property type="component" value="Unassembled WGS sequence"/>
</dbReference>
<keyword evidence="1" id="KW-0812">Transmembrane</keyword>
<sequence>MFSAPLYGGRGWNLILSVYWNSAEPLAAWCNLTVHVARMSRYKVKDKSIGLGAGLSLLSLLIAASSIIAGIFVPSSMVLRNLAPANPESVWVPLVGELSSMSGRYAILRSAAAIRAIGSAEASRVTMRNRVKVRQQFTLQSTPEMPDFAIEYSYNLTGVEFGLRHDLGLLHSVQGRCVSEYGWLNHSMPDMDNYVLWDHSNYSFPVPSSNHSGISKSLDLVPAIYPPHVEETPSNISYALVYVTAHLPTATASDDAMYKTEKMPDDEGWDNLYPFRVRAERPVLSCWQKSNLCVKAHCTDPLGLANYTNVPAGIRMILSGLQAPMLLSMASRAGPSTLMSFYGPIPGKTIDAGSSSVFTDMERMVLAAYLQTRNIFRDATMMEEEKGFKNAMLDNAGNYLPGSGDFVLESGSVSALSLQIMIAVPAAAFVALALGCCLRMLSREGRSRYIGRRLTILSLPHLYRLAIEPVEDENDLKWNETDKLRPVPEPTKEGYDVGVQLFSLN</sequence>
<keyword evidence="3" id="KW-1185">Reference proteome</keyword>
<feature type="transmembrane region" description="Helical" evidence="1">
    <location>
        <begin position="48"/>
        <end position="73"/>
    </location>
</feature>
<keyword evidence="1" id="KW-0472">Membrane</keyword>